<evidence type="ECO:0000256" key="1">
    <source>
        <dbReference type="ARBA" id="ARBA00010641"/>
    </source>
</evidence>
<evidence type="ECO:0000259" key="6">
    <source>
        <dbReference type="Pfam" id="PF08281"/>
    </source>
</evidence>
<dbReference type="InterPro" id="IPR039425">
    <property type="entry name" value="RNA_pol_sigma-70-like"/>
</dbReference>
<dbReference type="SUPFAM" id="SSF88659">
    <property type="entry name" value="Sigma3 and sigma4 domains of RNA polymerase sigma factors"/>
    <property type="match status" value="1"/>
</dbReference>
<feature type="domain" description="RNA polymerase sigma factor 70 region 4 type 2" evidence="6">
    <location>
        <begin position="122"/>
        <end position="174"/>
    </location>
</feature>
<keyword evidence="8" id="KW-1185">Reference proteome</keyword>
<keyword evidence="4" id="KW-0804">Transcription</keyword>
<dbReference type="InterPro" id="IPR007627">
    <property type="entry name" value="RNA_pol_sigma70_r2"/>
</dbReference>
<dbReference type="Gene3D" id="1.10.1740.10">
    <property type="match status" value="1"/>
</dbReference>
<dbReference type="Pfam" id="PF08281">
    <property type="entry name" value="Sigma70_r4_2"/>
    <property type="match status" value="1"/>
</dbReference>
<evidence type="ECO:0000313" key="7">
    <source>
        <dbReference type="EMBL" id="MFC5864799.1"/>
    </source>
</evidence>
<dbReference type="InterPro" id="IPR013324">
    <property type="entry name" value="RNA_pol_sigma_r3/r4-like"/>
</dbReference>
<sequence length="202" mass="23064">MIGRILAGEKQLFHDLIRPLERAVFVMLFSLLRSETDAEDAAQEAFIKIYRNLSSFRGEAKFSTWALSIARNEGLAWLRKRSARPEEPIEPVLDEGSGDFTPALLTDWREIPAEALERSELRECLRQAILKLPPIYRDVVQLRDVQELDIQEAAGVLGISPGAVKVRLHRARVMLQKELVPILKAYVSPAKGKMRFWFGRRV</sequence>
<organism evidence="7 8">
    <name type="scientific">Acidicapsa dinghuensis</name>
    <dbReference type="NCBI Taxonomy" id="2218256"/>
    <lineage>
        <taxon>Bacteria</taxon>
        <taxon>Pseudomonadati</taxon>
        <taxon>Acidobacteriota</taxon>
        <taxon>Terriglobia</taxon>
        <taxon>Terriglobales</taxon>
        <taxon>Acidobacteriaceae</taxon>
        <taxon>Acidicapsa</taxon>
    </lineage>
</organism>
<dbReference type="InterPro" id="IPR036388">
    <property type="entry name" value="WH-like_DNA-bd_sf"/>
</dbReference>
<accession>A0ABW1EKM1</accession>
<feature type="domain" description="RNA polymerase sigma-70 region 2" evidence="5">
    <location>
        <begin position="16"/>
        <end position="82"/>
    </location>
</feature>
<evidence type="ECO:0000259" key="5">
    <source>
        <dbReference type="Pfam" id="PF04542"/>
    </source>
</evidence>
<proteinExistence type="inferred from homology"/>
<dbReference type="InterPro" id="IPR013325">
    <property type="entry name" value="RNA_pol_sigma_r2"/>
</dbReference>
<comment type="similarity">
    <text evidence="1">Belongs to the sigma-70 factor family. ECF subfamily.</text>
</comment>
<dbReference type="Pfam" id="PF04542">
    <property type="entry name" value="Sigma70_r2"/>
    <property type="match status" value="1"/>
</dbReference>
<dbReference type="EMBL" id="JBHSPH010000010">
    <property type="protein sequence ID" value="MFC5864799.1"/>
    <property type="molecule type" value="Genomic_DNA"/>
</dbReference>
<dbReference type="Gene3D" id="1.10.10.10">
    <property type="entry name" value="Winged helix-like DNA-binding domain superfamily/Winged helix DNA-binding domain"/>
    <property type="match status" value="1"/>
</dbReference>
<evidence type="ECO:0000313" key="8">
    <source>
        <dbReference type="Proteomes" id="UP001596091"/>
    </source>
</evidence>
<keyword evidence="3" id="KW-0731">Sigma factor</keyword>
<dbReference type="SUPFAM" id="SSF88946">
    <property type="entry name" value="Sigma2 domain of RNA polymerase sigma factors"/>
    <property type="match status" value="1"/>
</dbReference>
<name>A0ABW1EKM1_9BACT</name>
<dbReference type="CDD" id="cd06171">
    <property type="entry name" value="Sigma70_r4"/>
    <property type="match status" value="1"/>
</dbReference>
<gene>
    <name evidence="7" type="ORF">ACFPT7_21000</name>
</gene>
<dbReference type="RefSeq" id="WP_317890876.1">
    <property type="nucleotide sequence ID" value="NZ_JAGSYH010000001.1"/>
</dbReference>
<comment type="caution">
    <text evidence="7">The sequence shown here is derived from an EMBL/GenBank/DDBJ whole genome shotgun (WGS) entry which is preliminary data.</text>
</comment>
<evidence type="ECO:0000256" key="4">
    <source>
        <dbReference type="ARBA" id="ARBA00023163"/>
    </source>
</evidence>
<reference evidence="8" key="1">
    <citation type="journal article" date="2019" name="Int. J. Syst. Evol. Microbiol.">
        <title>The Global Catalogue of Microorganisms (GCM) 10K type strain sequencing project: providing services to taxonomists for standard genome sequencing and annotation.</title>
        <authorList>
            <consortium name="The Broad Institute Genomics Platform"/>
            <consortium name="The Broad Institute Genome Sequencing Center for Infectious Disease"/>
            <person name="Wu L."/>
            <person name="Ma J."/>
        </authorList>
    </citation>
    <scope>NUCLEOTIDE SEQUENCE [LARGE SCALE GENOMIC DNA]</scope>
    <source>
        <strain evidence="8">JCM 4087</strain>
    </source>
</reference>
<dbReference type="NCBIfam" id="TIGR02937">
    <property type="entry name" value="sigma70-ECF"/>
    <property type="match status" value="1"/>
</dbReference>
<keyword evidence="2" id="KW-0805">Transcription regulation</keyword>
<evidence type="ECO:0000256" key="3">
    <source>
        <dbReference type="ARBA" id="ARBA00023082"/>
    </source>
</evidence>
<dbReference type="PANTHER" id="PTHR43133">
    <property type="entry name" value="RNA POLYMERASE ECF-TYPE SIGMA FACTO"/>
    <property type="match status" value="1"/>
</dbReference>
<dbReference type="PANTHER" id="PTHR43133:SF51">
    <property type="entry name" value="RNA POLYMERASE SIGMA FACTOR"/>
    <property type="match status" value="1"/>
</dbReference>
<dbReference type="Proteomes" id="UP001596091">
    <property type="component" value="Unassembled WGS sequence"/>
</dbReference>
<evidence type="ECO:0000256" key="2">
    <source>
        <dbReference type="ARBA" id="ARBA00023015"/>
    </source>
</evidence>
<dbReference type="InterPro" id="IPR014284">
    <property type="entry name" value="RNA_pol_sigma-70_dom"/>
</dbReference>
<dbReference type="InterPro" id="IPR013249">
    <property type="entry name" value="RNA_pol_sigma70_r4_t2"/>
</dbReference>
<protein>
    <submittedName>
        <fullName evidence="7">RNA polymerase sigma factor</fullName>
    </submittedName>
</protein>